<gene>
    <name evidence="2" type="ORF">M2350_001991</name>
</gene>
<comment type="caution">
    <text evidence="2">The sequence shown here is derived from an EMBL/GenBank/DDBJ whole genome shotgun (WGS) entry which is preliminary data.</text>
</comment>
<dbReference type="Proteomes" id="UP001204798">
    <property type="component" value="Unassembled WGS sequence"/>
</dbReference>
<evidence type="ECO:0000313" key="2">
    <source>
        <dbReference type="EMBL" id="MCS3919578.1"/>
    </source>
</evidence>
<organism evidence="2 3">
    <name type="scientific">Candidatus Fervidibacter sacchari</name>
    <dbReference type="NCBI Taxonomy" id="1448929"/>
    <lineage>
        <taxon>Bacteria</taxon>
        <taxon>Candidatus Fervidibacterota</taxon>
        <taxon>Candidatus Fervidibacter</taxon>
    </lineage>
</organism>
<name>A0ABT2ENN9_9BACT</name>
<protein>
    <submittedName>
        <fullName evidence="2">Arylsulfatase A-like enzyme</fullName>
    </submittedName>
</protein>
<dbReference type="InterPro" id="IPR017850">
    <property type="entry name" value="Alkaline_phosphatase_core_sf"/>
</dbReference>
<dbReference type="SUPFAM" id="SSF53649">
    <property type="entry name" value="Alkaline phosphatase-like"/>
    <property type="match status" value="1"/>
</dbReference>
<dbReference type="Pfam" id="PF00884">
    <property type="entry name" value="Sulfatase"/>
    <property type="match status" value="1"/>
</dbReference>
<evidence type="ECO:0000313" key="3">
    <source>
        <dbReference type="Proteomes" id="UP001204798"/>
    </source>
</evidence>
<dbReference type="EMBL" id="JANUCP010000003">
    <property type="protein sequence ID" value="MCS3919578.1"/>
    <property type="molecule type" value="Genomic_DNA"/>
</dbReference>
<dbReference type="InterPro" id="IPR000917">
    <property type="entry name" value="Sulfatase_N"/>
</dbReference>
<proteinExistence type="predicted"/>
<evidence type="ECO:0000259" key="1">
    <source>
        <dbReference type="Pfam" id="PF00884"/>
    </source>
</evidence>
<keyword evidence="3" id="KW-1185">Reference proteome</keyword>
<accession>A0ABT2ENN9</accession>
<sequence>MNLIVICLDSFRQDHVSFYHGGQPVFDDVPPCQTPNIDAFAQHCVVFENAYPCGLPTIVASSATLTTTSAPTCALPA</sequence>
<dbReference type="Gene3D" id="3.40.720.10">
    <property type="entry name" value="Alkaline Phosphatase, subunit A"/>
    <property type="match status" value="1"/>
</dbReference>
<reference evidence="2 3" key="1">
    <citation type="submission" date="2022-08" db="EMBL/GenBank/DDBJ databases">
        <title>Bacterial and archaeal communities from various locations to study Microbial Dark Matter (Phase II).</title>
        <authorList>
            <person name="Stepanauskas R."/>
        </authorList>
    </citation>
    <scope>NUCLEOTIDE SEQUENCE [LARGE SCALE GENOMIC DNA]</scope>
    <source>
        <strain evidence="2 3">PD1</strain>
    </source>
</reference>
<feature type="domain" description="Sulfatase N-terminal" evidence="1">
    <location>
        <begin position="2"/>
        <end position="69"/>
    </location>
</feature>